<dbReference type="Proteomes" id="UP001058687">
    <property type="component" value="Chromosome 2"/>
</dbReference>
<organism evidence="1 2">
    <name type="scientific">Vibrio campbellii</name>
    <dbReference type="NCBI Taxonomy" id="680"/>
    <lineage>
        <taxon>Bacteria</taxon>
        <taxon>Pseudomonadati</taxon>
        <taxon>Pseudomonadota</taxon>
        <taxon>Gammaproteobacteria</taxon>
        <taxon>Vibrionales</taxon>
        <taxon>Vibrionaceae</taxon>
        <taxon>Vibrio</taxon>
    </lineage>
</organism>
<evidence type="ECO:0000313" key="2">
    <source>
        <dbReference type="Proteomes" id="UP001058687"/>
    </source>
</evidence>
<protein>
    <submittedName>
        <fullName evidence="1">Uncharacterized protein</fullName>
    </submittedName>
</protein>
<dbReference type="EMBL" id="CP050468">
    <property type="protein sequence ID" value="UTZ28851.1"/>
    <property type="molecule type" value="Genomic_DNA"/>
</dbReference>
<dbReference type="RefSeq" id="WP_080573773.1">
    <property type="nucleotide sequence ID" value="NZ_CP030789.1"/>
</dbReference>
<dbReference type="AlphaFoldDB" id="A0AAE9SMK4"/>
<proteinExistence type="predicted"/>
<reference evidence="1" key="1">
    <citation type="submission" date="2020-03" db="EMBL/GenBank/DDBJ databases">
        <title>Five strains of Vibrio campbellii isolated from Mariana Trench.</title>
        <authorList>
            <person name="Liang J."/>
            <person name="Zhang X.-H."/>
        </authorList>
    </citation>
    <scope>NUCLEOTIDE SEQUENCE</scope>
    <source>
        <strain evidence="1">LJC014</strain>
    </source>
</reference>
<gene>
    <name evidence="1" type="ORF">HB761_19455</name>
</gene>
<evidence type="ECO:0000313" key="1">
    <source>
        <dbReference type="EMBL" id="UTZ28851.1"/>
    </source>
</evidence>
<sequence length="131" mass="15210">MNSDAKQLLEHLCNQYDKLSQDLESRPFPEFSETISHPLGNCFVHCSVGSQRFSIVSVNFAPKIRGQGVFTSFLSYVRDHPYEYQGVEVAIIENQHLAKRLLSRGWEYKSLFSRLFFSHKPTLIKDFQYTS</sequence>
<name>A0AAE9SMK4_9VIBR</name>
<accession>A0AAE9SMK4</accession>